<reference evidence="1 2" key="3">
    <citation type="journal article" date="2017" name="Mol. Plant Pathol.">
        <title>A gapless genome sequence of the fungus Botrytis cinerea.</title>
        <authorList>
            <person name="Van Kan J.A."/>
            <person name="Stassen J.H."/>
            <person name="Mosbach A."/>
            <person name="Van Der Lee T.A."/>
            <person name="Faino L."/>
            <person name="Farmer A.D."/>
            <person name="Papasotiriou D.G."/>
            <person name="Zhou S."/>
            <person name="Seidl M.F."/>
            <person name="Cottam E."/>
            <person name="Edel D."/>
            <person name="Hahn M."/>
            <person name="Schwartz D.C."/>
            <person name="Dietrich R.A."/>
            <person name="Widdison S."/>
            <person name="Scalliet G."/>
        </authorList>
    </citation>
    <scope>NUCLEOTIDE SEQUENCE [LARGE SCALE GENOMIC DNA]</scope>
    <source>
        <strain evidence="1 2">B05.10</strain>
    </source>
</reference>
<sequence length="173" mass="19526">MSNQQANTQSAAIDFCPEAKYVEETKTVTVIFNTDRDWIHGPQDPIIKQISQHSMKIKKMILIIEFPATTTDPLRLSHIKERIESIVAAINLADLQTPTNAVEVTQALVHSRDYKVEQLNCLVPLEDLCMDYTLKISVNGGEYLDKFNTKLGVRLAKQFKKYIGKFADVSRAG</sequence>
<dbReference type="RefSeq" id="XP_001556749.2">
    <property type="nucleotide sequence ID" value="XM_001556699.2"/>
</dbReference>
<evidence type="ECO:0000313" key="1">
    <source>
        <dbReference type="EMBL" id="ATZ54942.1"/>
    </source>
</evidence>
<accession>A0A384JWN5</accession>
<dbReference type="VEuPathDB" id="FungiDB:Bcin11g02540"/>
<evidence type="ECO:0000313" key="2">
    <source>
        <dbReference type="Proteomes" id="UP000001798"/>
    </source>
</evidence>
<protein>
    <submittedName>
        <fullName evidence="1">Uncharacterized protein</fullName>
    </submittedName>
</protein>
<proteinExistence type="predicted"/>
<reference evidence="1 2" key="2">
    <citation type="journal article" date="2012" name="Eukaryot. Cell">
        <title>Genome update of Botrytis cinerea strains B05.10 and T4.</title>
        <authorList>
            <person name="Staats M."/>
            <person name="van Kan J.A."/>
        </authorList>
    </citation>
    <scope>NUCLEOTIDE SEQUENCE [LARGE SCALE GENOMIC DNA]</scope>
    <source>
        <strain evidence="1 2">B05.10</strain>
    </source>
</reference>
<dbReference type="AlphaFoldDB" id="A0A384JWN5"/>
<dbReference type="GeneID" id="5437376"/>
<organism evidence="1 2">
    <name type="scientific">Botryotinia fuckeliana (strain B05.10)</name>
    <name type="common">Noble rot fungus</name>
    <name type="synonym">Botrytis cinerea</name>
    <dbReference type="NCBI Taxonomy" id="332648"/>
    <lineage>
        <taxon>Eukaryota</taxon>
        <taxon>Fungi</taxon>
        <taxon>Dikarya</taxon>
        <taxon>Ascomycota</taxon>
        <taxon>Pezizomycotina</taxon>
        <taxon>Leotiomycetes</taxon>
        <taxon>Helotiales</taxon>
        <taxon>Sclerotiniaceae</taxon>
        <taxon>Botrytis</taxon>
    </lineage>
</organism>
<dbReference type="EMBL" id="CP009815">
    <property type="protein sequence ID" value="ATZ54942.1"/>
    <property type="molecule type" value="Genomic_DNA"/>
</dbReference>
<gene>
    <name evidence="1" type="ORF">BCIN_11g02540</name>
</gene>
<dbReference type="Proteomes" id="UP000001798">
    <property type="component" value="Chromosome 11"/>
</dbReference>
<keyword evidence="2" id="KW-1185">Reference proteome</keyword>
<dbReference type="OrthoDB" id="3493618at2759"/>
<name>A0A384JWN5_BOTFB</name>
<dbReference type="KEGG" id="bfu:BCIN_11g02540"/>
<reference evidence="1 2" key="1">
    <citation type="journal article" date="2011" name="PLoS Genet.">
        <title>Genomic analysis of the necrotrophic fungal pathogens Sclerotinia sclerotiorum and Botrytis cinerea.</title>
        <authorList>
            <person name="Amselem J."/>
            <person name="Cuomo C.A."/>
            <person name="van Kan J.A."/>
            <person name="Viaud M."/>
            <person name="Benito E.P."/>
            <person name="Couloux A."/>
            <person name="Coutinho P.M."/>
            <person name="de Vries R.P."/>
            <person name="Dyer P.S."/>
            <person name="Fillinger S."/>
            <person name="Fournier E."/>
            <person name="Gout L."/>
            <person name="Hahn M."/>
            <person name="Kohn L."/>
            <person name="Lapalu N."/>
            <person name="Plummer K.M."/>
            <person name="Pradier J.M."/>
            <person name="Quevillon E."/>
            <person name="Sharon A."/>
            <person name="Simon A."/>
            <person name="ten Have A."/>
            <person name="Tudzynski B."/>
            <person name="Tudzynski P."/>
            <person name="Wincker P."/>
            <person name="Andrew M."/>
            <person name="Anthouard V."/>
            <person name="Beever R.E."/>
            <person name="Beffa R."/>
            <person name="Benoit I."/>
            <person name="Bouzid O."/>
            <person name="Brault B."/>
            <person name="Chen Z."/>
            <person name="Choquer M."/>
            <person name="Collemare J."/>
            <person name="Cotton P."/>
            <person name="Danchin E.G."/>
            <person name="Da Silva C."/>
            <person name="Gautier A."/>
            <person name="Giraud C."/>
            <person name="Giraud T."/>
            <person name="Gonzalez C."/>
            <person name="Grossetete S."/>
            <person name="Guldener U."/>
            <person name="Henrissat B."/>
            <person name="Howlett B.J."/>
            <person name="Kodira C."/>
            <person name="Kretschmer M."/>
            <person name="Lappartient A."/>
            <person name="Leroch M."/>
            <person name="Levis C."/>
            <person name="Mauceli E."/>
            <person name="Neuveglise C."/>
            <person name="Oeser B."/>
            <person name="Pearson M."/>
            <person name="Poulain J."/>
            <person name="Poussereau N."/>
            <person name="Quesneville H."/>
            <person name="Rascle C."/>
            <person name="Schumacher J."/>
            <person name="Segurens B."/>
            <person name="Sexton A."/>
            <person name="Silva E."/>
            <person name="Sirven C."/>
            <person name="Soanes D.M."/>
            <person name="Talbot N.J."/>
            <person name="Templeton M."/>
            <person name="Yandava C."/>
            <person name="Yarden O."/>
            <person name="Zeng Q."/>
            <person name="Rollins J.A."/>
            <person name="Lebrun M.H."/>
            <person name="Dickman M."/>
        </authorList>
    </citation>
    <scope>NUCLEOTIDE SEQUENCE [LARGE SCALE GENOMIC DNA]</scope>
    <source>
        <strain evidence="1 2">B05.10</strain>
    </source>
</reference>